<dbReference type="RefSeq" id="WP_323450380.1">
    <property type="nucleotide sequence ID" value="NZ_BSBI01000014.1"/>
</dbReference>
<dbReference type="EMBL" id="BSBI01000014">
    <property type="protein sequence ID" value="GLF98401.1"/>
    <property type="molecule type" value="Genomic_DNA"/>
</dbReference>
<evidence type="ECO:0000313" key="3">
    <source>
        <dbReference type="EMBL" id="GLF98401.1"/>
    </source>
</evidence>
<keyword evidence="4" id="KW-1185">Reference proteome</keyword>
<accession>A0ABQ5P738</accession>
<dbReference type="Proteomes" id="UP001291653">
    <property type="component" value="Unassembled WGS sequence"/>
</dbReference>
<name>A0ABQ5P738_9ACTN</name>
<feature type="transmembrane region" description="Helical" evidence="2">
    <location>
        <begin position="226"/>
        <end position="244"/>
    </location>
</feature>
<keyword evidence="2" id="KW-1133">Transmembrane helix</keyword>
<reference evidence="3 4" key="1">
    <citation type="submission" date="2022-10" db="EMBL/GenBank/DDBJ databases">
        <title>Draft genome sequence of Streptomyces sp. YSPA8.</title>
        <authorList>
            <person name="Moriuchi R."/>
            <person name="Dohra H."/>
            <person name="Yamamura H."/>
            <person name="Kodani S."/>
        </authorList>
    </citation>
    <scope>NUCLEOTIDE SEQUENCE [LARGE SCALE GENOMIC DNA]</scope>
    <source>
        <strain evidence="3 4">YSPA8</strain>
    </source>
</reference>
<evidence type="ECO:0000256" key="2">
    <source>
        <dbReference type="SAM" id="Phobius"/>
    </source>
</evidence>
<evidence type="ECO:0000256" key="1">
    <source>
        <dbReference type="SAM" id="Coils"/>
    </source>
</evidence>
<sequence length="411" mass="41958">MPDCPYLGWDPAPGSPAAVAALRTKLATAAESLGTAHRLVSRLVSDDTAWRGEGAAAFRASLDGGLTGALHDAHRSLTEAARRLGRWHDDLLSLQATARRCDTDAATARAALAHAKSHHARLTASADPPPAALHAAGESLTSAEDALASILHRARELEAEHRAEARQVARCLDEATVGLAPEEPGLLDRAVEWVREDLGDLLSDVSALAGFLALVIGPFLGPVGLALMFVGAGASLGALTLHLADAKTRASLQAGFTKGEVDADFWDSAVTLAGDALGSVPGVAAIAQGTKAATTAVQSARAAAAPGTVDASGTAARGFGRGAVAAMEDMRQVENPFTAWALQRAPEAVKTSVKYAFPASGALTAASHHGPWSESDSVSEAATAVDGTRAVLDDGPGSAAKAAHVWATLTR</sequence>
<keyword evidence="1" id="KW-0175">Coiled coil</keyword>
<gene>
    <name evidence="3" type="ORF">SYYSPA8_28910</name>
</gene>
<keyword evidence="2" id="KW-0472">Membrane</keyword>
<evidence type="ECO:0000313" key="4">
    <source>
        <dbReference type="Proteomes" id="UP001291653"/>
    </source>
</evidence>
<keyword evidence="2" id="KW-0812">Transmembrane</keyword>
<proteinExistence type="predicted"/>
<comment type="caution">
    <text evidence="3">The sequence shown here is derived from an EMBL/GenBank/DDBJ whole genome shotgun (WGS) entry which is preliminary data.</text>
</comment>
<organism evidence="3 4">
    <name type="scientific">Streptomyces yaizuensis</name>
    <dbReference type="NCBI Taxonomy" id="2989713"/>
    <lineage>
        <taxon>Bacteria</taxon>
        <taxon>Bacillati</taxon>
        <taxon>Actinomycetota</taxon>
        <taxon>Actinomycetes</taxon>
        <taxon>Kitasatosporales</taxon>
        <taxon>Streptomycetaceae</taxon>
        <taxon>Streptomyces</taxon>
    </lineage>
</organism>
<protein>
    <submittedName>
        <fullName evidence="3">WXG100 family type VII secretion target</fullName>
    </submittedName>
</protein>
<feature type="coiled-coil region" evidence="1">
    <location>
        <begin position="140"/>
        <end position="174"/>
    </location>
</feature>